<feature type="signal peptide" evidence="3">
    <location>
        <begin position="1"/>
        <end position="25"/>
    </location>
</feature>
<evidence type="ECO:0000256" key="3">
    <source>
        <dbReference type="SAM" id="SignalP"/>
    </source>
</evidence>
<gene>
    <name evidence="4" type="ORF">JOC77_002912</name>
</gene>
<feature type="transmembrane region" description="Helical" evidence="2">
    <location>
        <begin position="813"/>
        <end position="830"/>
    </location>
</feature>
<dbReference type="Proteomes" id="UP000823486">
    <property type="component" value="Unassembled WGS sequence"/>
</dbReference>
<keyword evidence="2" id="KW-0812">Transmembrane</keyword>
<feature type="region of interest" description="Disordered" evidence="1">
    <location>
        <begin position="729"/>
        <end position="794"/>
    </location>
</feature>
<proteinExistence type="predicted"/>
<feature type="compositionally biased region" description="Low complexity" evidence="1">
    <location>
        <begin position="778"/>
        <end position="792"/>
    </location>
</feature>
<organism evidence="4 5">
    <name type="scientific">Peribacillus deserti</name>
    <dbReference type="NCBI Taxonomy" id="673318"/>
    <lineage>
        <taxon>Bacteria</taxon>
        <taxon>Bacillati</taxon>
        <taxon>Bacillota</taxon>
        <taxon>Bacilli</taxon>
        <taxon>Bacillales</taxon>
        <taxon>Bacillaceae</taxon>
        <taxon>Peribacillus</taxon>
    </lineage>
</organism>
<evidence type="ECO:0008006" key="6">
    <source>
        <dbReference type="Google" id="ProtNLM"/>
    </source>
</evidence>
<keyword evidence="2" id="KW-1133">Transmembrane helix</keyword>
<evidence type="ECO:0000313" key="4">
    <source>
        <dbReference type="EMBL" id="MBM7693472.1"/>
    </source>
</evidence>
<keyword evidence="3" id="KW-0732">Signal</keyword>
<comment type="caution">
    <text evidence="4">The sequence shown here is derived from an EMBL/GenBank/DDBJ whole genome shotgun (WGS) entry which is preliminary data.</text>
</comment>
<name>A0ABS2QJY7_9BACI</name>
<evidence type="ECO:0000256" key="1">
    <source>
        <dbReference type="SAM" id="MobiDB-lite"/>
    </source>
</evidence>
<evidence type="ECO:0000313" key="5">
    <source>
        <dbReference type="Proteomes" id="UP000823486"/>
    </source>
</evidence>
<evidence type="ECO:0000256" key="2">
    <source>
        <dbReference type="SAM" id="Phobius"/>
    </source>
</evidence>
<dbReference type="RefSeq" id="WP_204544228.1">
    <property type="nucleotide sequence ID" value="NZ_JAFBFI010000013.1"/>
</dbReference>
<keyword evidence="2" id="KW-0472">Membrane</keyword>
<accession>A0ABS2QJY7</accession>
<protein>
    <recommendedName>
        <fullName evidence="6">Gram-positive cocci surface proteins LPxTG domain-containing protein</fullName>
    </recommendedName>
</protein>
<reference evidence="4 5" key="1">
    <citation type="submission" date="2021-01" db="EMBL/GenBank/DDBJ databases">
        <title>Genomic Encyclopedia of Type Strains, Phase IV (KMG-IV): sequencing the most valuable type-strain genomes for metagenomic binning, comparative biology and taxonomic classification.</title>
        <authorList>
            <person name="Goeker M."/>
        </authorList>
    </citation>
    <scope>NUCLEOTIDE SEQUENCE [LARGE SCALE GENOMIC DNA]</scope>
    <source>
        <strain evidence="4 5">DSM 105482</strain>
    </source>
</reference>
<feature type="compositionally biased region" description="Polar residues" evidence="1">
    <location>
        <begin position="757"/>
        <end position="777"/>
    </location>
</feature>
<feature type="chain" id="PRO_5047134794" description="Gram-positive cocci surface proteins LPxTG domain-containing protein" evidence="3">
    <location>
        <begin position="26"/>
        <end position="836"/>
    </location>
</feature>
<keyword evidence="5" id="KW-1185">Reference proteome</keyword>
<dbReference type="EMBL" id="JAFBFI010000013">
    <property type="protein sequence ID" value="MBM7693472.1"/>
    <property type="molecule type" value="Genomic_DNA"/>
</dbReference>
<sequence length="836" mass="89496">MSKKYAVLPVSLAALVTLAPLSAFAEGSQTSTAVSKIEKSKLESAVSATTKAKPAVKTTTSAQTKIVTAAEAKTTTSAQAKTATTAKAQTTTSVQTKTVTAAEAKTITSVQAKSATTAKAQTAASAQTKTVTTAEAKTITSVQLKTATTANTQTAASTQAITDKAAEAKTTTTADTSVKTTVPATTPKTDDTSIPIPPVKDDLLQGLAIDSSVTSFSSFQASSNLLKTAGSIKLIGDTKVGDKQLHPVYKFDLTNSGKETLSSLSTTIAFPEGYVLDESFPQLVLITPNNKNPHLENISWKLNDAKNGMTLTIPDMEARESMHFDVKFFLVKPATETIITKEMKAKFQLGGNAWFSFKGKTAEFTQDLYIENKNDLSFKDFSLSFKAPAFFKLEKYIWVNGIKVSLVQGADGTCTFKLPEVLKGKTHLKLKLSGMLNGKVQSFSMPFTMLCGKDLILQKSLGVSIKDLNIPVFSPEMKQKIKMNGNAWFVQKGNKAEFYHELFIENSNSMSFKNFILCFNKPASLKLEKFIWINGVKASLVQNANGTCTVTLPEILKGKTHFKIKLSGTAAGKIKTFTMPFSLQLNKETICDKSIAVTLKNKVNPVFTKTMKQKVKLSAKAWLKVHGKKAEFSPEFWIENNNSRSFKDICLLFKAPSSFKIENVIWIGGIKGTITQRADGMYQIMLPELPKGKIHLMLKVSGTINGELKPITLPLILESDNETVIEKPFTVPLNNSGNPAGGFDPGTGVSADPVNSGGVSSDRGTSADPSTSGNNGTTPVSSSPAVGSSSTGNPAVSTLSTLPITGSAMDSKAYMLLGLAAVGAGLYLFHRKGAKN</sequence>